<dbReference type="Proteomes" id="UP000762676">
    <property type="component" value="Unassembled WGS sequence"/>
</dbReference>
<accession>A0AAV4HIL3</accession>
<sequence>LESINSKSGKEMRRPDLPSSAIRCLVVSVIAWTLVAPAFSQDLTSVPLSFSAKKSTSLVAAPQNVDGQCTKNYKGLPACNFNRRNCYTEGEKAWKHVKNDENGPVRPYESEFSAKSIWSMIMSSCNKIEIEKY</sequence>
<keyword evidence="2" id="KW-1185">Reference proteome</keyword>
<gene>
    <name evidence="1" type="ORF">ElyMa_006301600</name>
</gene>
<proteinExistence type="predicted"/>
<dbReference type="EMBL" id="BMAT01012666">
    <property type="protein sequence ID" value="GFR96576.1"/>
    <property type="molecule type" value="Genomic_DNA"/>
</dbReference>
<organism evidence="1 2">
    <name type="scientific">Elysia marginata</name>
    <dbReference type="NCBI Taxonomy" id="1093978"/>
    <lineage>
        <taxon>Eukaryota</taxon>
        <taxon>Metazoa</taxon>
        <taxon>Spiralia</taxon>
        <taxon>Lophotrochozoa</taxon>
        <taxon>Mollusca</taxon>
        <taxon>Gastropoda</taxon>
        <taxon>Heterobranchia</taxon>
        <taxon>Euthyneura</taxon>
        <taxon>Panpulmonata</taxon>
        <taxon>Sacoglossa</taxon>
        <taxon>Placobranchoidea</taxon>
        <taxon>Plakobranchidae</taxon>
        <taxon>Elysia</taxon>
    </lineage>
</organism>
<protein>
    <submittedName>
        <fullName evidence="1">Uncharacterized protein</fullName>
    </submittedName>
</protein>
<evidence type="ECO:0000313" key="2">
    <source>
        <dbReference type="Proteomes" id="UP000762676"/>
    </source>
</evidence>
<reference evidence="1 2" key="1">
    <citation type="journal article" date="2021" name="Elife">
        <title>Chloroplast acquisition without the gene transfer in kleptoplastic sea slugs, Plakobranchus ocellatus.</title>
        <authorList>
            <person name="Maeda T."/>
            <person name="Takahashi S."/>
            <person name="Yoshida T."/>
            <person name="Shimamura S."/>
            <person name="Takaki Y."/>
            <person name="Nagai Y."/>
            <person name="Toyoda A."/>
            <person name="Suzuki Y."/>
            <person name="Arimoto A."/>
            <person name="Ishii H."/>
            <person name="Satoh N."/>
            <person name="Nishiyama T."/>
            <person name="Hasebe M."/>
            <person name="Maruyama T."/>
            <person name="Minagawa J."/>
            <person name="Obokata J."/>
            <person name="Shigenobu S."/>
        </authorList>
    </citation>
    <scope>NUCLEOTIDE SEQUENCE [LARGE SCALE GENOMIC DNA]</scope>
</reference>
<name>A0AAV4HIL3_9GAST</name>
<evidence type="ECO:0000313" key="1">
    <source>
        <dbReference type="EMBL" id="GFR96576.1"/>
    </source>
</evidence>
<dbReference type="AlphaFoldDB" id="A0AAV4HIL3"/>
<feature type="non-terminal residue" evidence="1">
    <location>
        <position position="1"/>
    </location>
</feature>
<comment type="caution">
    <text evidence="1">The sequence shown here is derived from an EMBL/GenBank/DDBJ whole genome shotgun (WGS) entry which is preliminary data.</text>
</comment>